<accession>A0A7J6SXB4</accession>
<dbReference type="Gene3D" id="1.25.10.10">
    <property type="entry name" value="Leucine-rich Repeat Variant"/>
    <property type="match status" value="1"/>
</dbReference>
<comment type="caution">
    <text evidence="5">The sequence shown here is derived from an EMBL/GenBank/DDBJ whole genome shotgun (WGS) entry which is preliminary data.</text>
</comment>
<feature type="non-terminal residue" evidence="5">
    <location>
        <position position="1"/>
    </location>
</feature>
<evidence type="ECO:0000256" key="4">
    <source>
        <dbReference type="ARBA" id="ARBA00023136"/>
    </source>
</evidence>
<reference evidence="5 6" key="1">
    <citation type="submission" date="2020-04" db="EMBL/GenBank/DDBJ databases">
        <title>Perkinsus olseni comparative genomics.</title>
        <authorList>
            <person name="Bogema D.R."/>
        </authorList>
    </citation>
    <scope>NUCLEOTIDE SEQUENCE [LARGE SCALE GENOMIC DNA]</scope>
    <source>
        <strain evidence="5">ATCC PRA-205</strain>
    </source>
</reference>
<dbReference type="GO" id="GO:0005737">
    <property type="term" value="C:cytoplasm"/>
    <property type="evidence" value="ECO:0007669"/>
    <property type="project" value="UniProtKB-ARBA"/>
</dbReference>
<keyword evidence="2" id="KW-0813">Transport</keyword>
<dbReference type="Proteomes" id="UP000574390">
    <property type="component" value="Unassembled WGS sequence"/>
</dbReference>
<feature type="non-terminal residue" evidence="5">
    <location>
        <position position="110"/>
    </location>
</feature>
<name>A0A7J6SXB4_PEROL</name>
<keyword evidence="3" id="KW-0653">Protein transport</keyword>
<dbReference type="GO" id="GO:0015031">
    <property type="term" value="P:protein transport"/>
    <property type="evidence" value="ECO:0007669"/>
    <property type="project" value="UniProtKB-KW"/>
</dbReference>
<evidence type="ECO:0000256" key="1">
    <source>
        <dbReference type="ARBA" id="ARBA00004308"/>
    </source>
</evidence>
<dbReference type="EMBL" id="JABANM010011967">
    <property type="protein sequence ID" value="KAF4736806.1"/>
    <property type="molecule type" value="Genomic_DNA"/>
</dbReference>
<evidence type="ECO:0000313" key="6">
    <source>
        <dbReference type="Proteomes" id="UP000574390"/>
    </source>
</evidence>
<dbReference type="AlphaFoldDB" id="A0A7J6SXB4"/>
<dbReference type="InterPro" id="IPR050840">
    <property type="entry name" value="Adaptor_Complx_Large_Subunit"/>
</dbReference>
<organism evidence="5 6">
    <name type="scientific">Perkinsus olseni</name>
    <name type="common">Perkinsus atlanticus</name>
    <dbReference type="NCBI Taxonomy" id="32597"/>
    <lineage>
        <taxon>Eukaryota</taxon>
        <taxon>Sar</taxon>
        <taxon>Alveolata</taxon>
        <taxon>Perkinsozoa</taxon>
        <taxon>Perkinsea</taxon>
        <taxon>Perkinsida</taxon>
        <taxon>Perkinsidae</taxon>
        <taxon>Perkinsus</taxon>
    </lineage>
</organism>
<dbReference type="PANTHER" id="PTHR22780">
    <property type="entry name" value="ADAPTIN, ALPHA/GAMMA/EPSILON"/>
    <property type="match status" value="1"/>
</dbReference>
<gene>
    <name evidence="5" type="primary">AP2A2_2</name>
    <name evidence="5" type="ORF">FOZ62_013697</name>
</gene>
<evidence type="ECO:0000256" key="2">
    <source>
        <dbReference type="ARBA" id="ARBA00022448"/>
    </source>
</evidence>
<protein>
    <submittedName>
        <fullName evidence="5">AP-2 complex subunit alpha-2</fullName>
    </submittedName>
</protein>
<evidence type="ECO:0000256" key="3">
    <source>
        <dbReference type="ARBA" id="ARBA00022927"/>
    </source>
</evidence>
<comment type="subcellular location">
    <subcellularLocation>
        <location evidence="1">Endomembrane system</location>
    </subcellularLocation>
</comment>
<dbReference type="GO" id="GO:0012505">
    <property type="term" value="C:endomembrane system"/>
    <property type="evidence" value="ECO:0007669"/>
    <property type="project" value="UniProtKB-SubCell"/>
</dbReference>
<proteinExistence type="predicted"/>
<dbReference type="InterPro" id="IPR011989">
    <property type="entry name" value="ARM-like"/>
</dbReference>
<evidence type="ECO:0000313" key="5">
    <source>
        <dbReference type="EMBL" id="KAF4736806.1"/>
    </source>
</evidence>
<sequence length="110" mass="12260">ILKIAILAEVNAPDPTWYVDVVFKMLEYSPESVSQDVWFRVVQVVTGFVNSDDVDDDTLDIVQQYAAEKGMEACKSSSYPHETLVKLAAYLMGEFGHFLVNAGKTTPLEI</sequence>
<keyword evidence="4" id="KW-0472">Membrane</keyword>